<organism evidence="2 3">
    <name type="scientific">Symbiodinium pilosum</name>
    <name type="common">Dinoflagellate</name>
    <dbReference type="NCBI Taxonomy" id="2952"/>
    <lineage>
        <taxon>Eukaryota</taxon>
        <taxon>Sar</taxon>
        <taxon>Alveolata</taxon>
        <taxon>Dinophyceae</taxon>
        <taxon>Suessiales</taxon>
        <taxon>Symbiodiniaceae</taxon>
        <taxon>Symbiodinium</taxon>
    </lineage>
</organism>
<gene>
    <name evidence="2" type="ORF">SPIL2461_LOCUS20334</name>
</gene>
<accession>A0A812X6G2</accession>
<dbReference type="EMBL" id="CAJNIZ010045301">
    <property type="protein sequence ID" value="CAE7715807.1"/>
    <property type="molecule type" value="Genomic_DNA"/>
</dbReference>
<proteinExistence type="predicted"/>
<dbReference type="OrthoDB" id="437587at2759"/>
<comment type="caution">
    <text evidence="2">The sequence shown here is derived from an EMBL/GenBank/DDBJ whole genome shotgun (WGS) entry which is preliminary data.</text>
</comment>
<dbReference type="AlphaFoldDB" id="A0A812X6G2"/>
<sequence length="591" mass="66408">MANDAKWSGVRWYGWSRIMHVELCPLRCGVWEWCKAKLWIFAGYFWSVQMYHLVPGCNWCPTMRRWLQTTLDKGMERGATVLPSTEIWRGLSWSEIKAQHEKEFNPAGKTARKRDAPTSTEPSSSGQELQSDITVADITGMGRRQPRGVSAYEFYVKSDGIAAMPMSVGLRTQSFHPCILGFFKTGAEAASLMETDNPNVIPYQVEATTIVLLDPKSGTKLPECTQPFQSTLIEFGKLLEKMTLASLPTPSLHLHKACLKATIEEPKDDSNQFPPAELSRFSVYIDLAKLKHTTCHFKLEYDPEANKFKGMLPWDKTRIKSIKSIKRKRMKQLMDAMDASGIFFGSDDARLEDRYPESAIETTFHIYCRLTAERNDGSMPDALAQHFMERWNTRASKELAAASLKVKFRPNFPDPVLAVPIHGPQDLLSSWLGREQSWAATRPPPVPQPGAAPEASPAKNSPGSSQDKRNVAFKDRVQSLEAVVQSSYQTVDATLTELSNTIKTGHEKTEQKFQSDVAAVEATLELKHTEREDELTAAYHRELAQKLLEKDKQIASQVAIIAEKDTALKSFKTANDDFAKADKRSAEDQRA</sequence>
<evidence type="ECO:0000313" key="2">
    <source>
        <dbReference type="EMBL" id="CAE7715807.1"/>
    </source>
</evidence>
<name>A0A812X6G2_SYMPI</name>
<feature type="region of interest" description="Disordered" evidence="1">
    <location>
        <begin position="104"/>
        <end position="131"/>
    </location>
</feature>
<evidence type="ECO:0000256" key="1">
    <source>
        <dbReference type="SAM" id="MobiDB-lite"/>
    </source>
</evidence>
<protein>
    <submittedName>
        <fullName evidence="2">Uncharacterized protein</fullName>
    </submittedName>
</protein>
<feature type="compositionally biased region" description="Polar residues" evidence="1">
    <location>
        <begin position="117"/>
        <end position="131"/>
    </location>
</feature>
<keyword evidence="3" id="KW-1185">Reference proteome</keyword>
<reference evidence="2" key="1">
    <citation type="submission" date="2021-02" db="EMBL/GenBank/DDBJ databases">
        <authorList>
            <person name="Dougan E. K."/>
            <person name="Rhodes N."/>
            <person name="Thang M."/>
            <person name="Chan C."/>
        </authorList>
    </citation>
    <scope>NUCLEOTIDE SEQUENCE</scope>
</reference>
<dbReference type="Proteomes" id="UP000649617">
    <property type="component" value="Unassembled WGS sequence"/>
</dbReference>
<feature type="region of interest" description="Disordered" evidence="1">
    <location>
        <begin position="439"/>
        <end position="469"/>
    </location>
</feature>
<evidence type="ECO:0000313" key="3">
    <source>
        <dbReference type="Proteomes" id="UP000649617"/>
    </source>
</evidence>